<name>A0A965ZKE1_9SPHI</name>
<dbReference type="PANTHER" id="PTHR16026">
    <property type="entry name" value="CARTILAGE ACIDIC PROTEIN 1"/>
    <property type="match status" value="1"/>
</dbReference>
<dbReference type="InterPro" id="IPR027039">
    <property type="entry name" value="Crtac1"/>
</dbReference>
<sequence length="1108" mass="124215">MKRSLPILFCRYRQAFALVLVLLLGACKQQSTTPHIFEKVAPSASNVTFANTITESDSLNIMDYLYFYNGAGVATADFDLDGKQDLYFVSNQGANKLYLNKGNLKFEDVTVKAGVAGKGNWKTGVTIVDINNDGYPDIYLSVVSGYKNFKGANQLYINNGDMTFTESAAKYGLDFKGLSTQAAFFDYDKDGDLDAFILTHSVHSNDSYGDSSARFKYNYEAGDHLLRNDNGHFTEVTQQSGIYASAIGYGLGISISDLNNDGWDDLYVSNDFFEQDYYYINQHNGTFKEQLKNAFGHTSLFSMGNAVTDINKDGMLDVITTDMLPGDMGPLKSSINDEALDIYNQEVRSGFYYQYSKNCLQLNVANGKKFVDIGLYAGVSATDWTWSPVAQDFDMDGYKDLFFSNGIKKRLTDLDYLKYLGDPAVQRMGTNRNFDRDKINHMPDGRVHNYLYKGSQSLRFEDVSANNAMQDLSSSSGALSVDLDNDGDLEIVTNNMNEPAFIYKNKTVENGGVTKPKFVAYQVNYTGANRGGIGTKLYIKSAKTVDHQEFQTSTAFQSNQSNKLTFTFSRDDKPEQLLIVWPDNSYQIENNFKLNTSSFLKYQPTKVLHADNIANVIDDFIKNRSTFSSKEISVQLLAQQHINETPDFNYAYLLPHTYLPHTAPIAVADIDRNGTDDIYVGGMVGDEKYLLISDTKGNYKKVAVSAFATSKNIGDADAKWCDVNKDGLPDLIVQSVNHPYADNASLEQPRLYINKGNYQFRQMPLPRLNSQTAAISIIDINTDGLPDILLQGSIPFRDYSAKRPAVMLLNKGNGNFAPAPEDSYATIKNIRYIKNICVSDVDGDGKQDVIIAAEWQPLMVFLNKNGKLSRLSIPSLDDRKGWWQSVTVSDVDGDGKPDLLAGNWGINNKYEVDADKPLFAYNQDLDNDGKPDLILSYNHLGKYYPFRPKNDLELELPYIKKEWLSYQKMSDKTTDEVFKDKLDQKTKLEANTFKTIFASDVLHAAKVTELPYLYQQAPMRSISKTTMPQQILLNGNFWGVIPYEGKYDALGLVTALYNKQTKSFSAPQYWTNPQINFEEISDLQPVKTGSATKWIAVTYSGKVMLISE</sequence>
<dbReference type="Pfam" id="PF07593">
    <property type="entry name" value="UnbV_ASPIC"/>
    <property type="match status" value="1"/>
</dbReference>
<dbReference type="Gene3D" id="2.130.10.130">
    <property type="entry name" value="Integrin alpha, N-terminal"/>
    <property type="match status" value="3"/>
</dbReference>
<evidence type="ECO:0000313" key="4">
    <source>
        <dbReference type="EMBL" id="NCD72305.1"/>
    </source>
</evidence>
<feature type="domain" description="ASPIC/UnbV" evidence="3">
    <location>
        <begin position="532"/>
        <end position="596"/>
    </location>
</feature>
<dbReference type="Pfam" id="PF13517">
    <property type="entry name" value="FG-GAP_3"/>
    <property type="match status" value="5"/>
</dbReference>
<evidence type="ECO:0000313" key="5">
    <source>
        <dbReference type="Proteomes" id="UP000638732"/>
    </source>
</evidence>
<evidence type="ECO:0000256" key="2">
    <source>
        <dbReference type="SAM" id="SignalP"/>
    </source>
</evidence>
<dbReference type="InterPro" id="IPR013517">
    <property type="entry name" value="FG-GAP"/>
</dbReference>
<dbReference type="PROSITE" id="PS51257">
    <property type="entry name" value="PROKAR_LIPOPROTEIN"/>
    <property type="match status" value="1"/>
</dbReference>
<comment type="caution">
    <text evidence="4">The sequence shown here is derived from an EMBL/GenBank/DDBJ whole genome shotgun (WGS) entry which is preliminary data.</text>
</comment>
<keyword evidence="5" id="KW-1185">Reference proteome</keyword>
<proteinExistence type="predicted"/>
<dbReference type="PANTHER" id="PTHR16026:SF0">
    <property type="entry name" value="CARTILAGE ACIDIC PROTEIN 1"/>
    <property type="match status" value="1"/>
</dbReference>
<accession>A0A965ZKE1</accession>
<organism evidence="4 5">
    <name type="scientific">Mucilaginibacter agri</name>
    <dbReference type="NCBI Taxonomy" id="2695265"/>
    <lineage>
        <taxon>Bacteria</taxon>
        <taxon>Pseudomonadati</taxon>
        <taxon>Bacteroidota</taxon>
        <taxon>Sphingobacteriia</taxon>
        <taxon>Sphingobacteriales</taxon>
        <taxon>Sphingobacteriaceae</taxon>
        <taxon>Mucilaginibacter</taxon>
    </lineage>
</organism>
<feature type="signal peptide" evidence="2">
    <location>
        <begin position="1"/>
        <end position="17"/>
    </location>
</feature>
<evidence type="ECO:0000259" key="3">
    <source>
        <dbReference type="Pfam" id="PF07593"/>
    </source>
</evidence>
<dbReference type="EMBL" id="WWEO01000045">
    <property type="protein sequence ID" value="NCD72305.1"/>
    <property type="molecule type" value="Genomic_DNA"/>
</dbReference>
<dbReference type="InterPro" id="IPR028994">
    <property type="entry name" value="Integrin_alpha_N"/>
</dbReference>
<reference evidence="4" key="2">
    <citation type="submission" date="2020-10" db="EMBL/GenBank/DDBJ databases">
        <title>Mucilaginibacter sp. nov., isolated from soil.</title>
        <authorList>
            <person name="Jeon C.O."/>
        </authorList>
    </citation>
    <scope>NUCLEOTIDE SEQUENCE</scope>
    <source>
        <strain evidence="4">R11</strain>
    </source>
</reference>
<dbReference type="InterPro" id="IPR011519">
    <property type="entry name" value="UnbV_ASPIC"/>
</dbReference>
<dbReference type="SUPFAM" id="SSF69318">
    <property type="entry name" value="Integrin alpha N-terminal domain"/>
    <property type="match status" value="2"/>
</dbReference>
<keyword evidence="1 2" id="KW-0732">Signal</keyword>
<dbReference type="AlphaFoldDB" id="A0A965ZKE1"/>
<feature type="chain" id="PRO_5037398417" description="ASPIC/UnbV domain-containing protein" evidence="2">
    <location>
        <begin position="18"/>
        <end position="1108"/>
    </location>
</feature>
<dbReference type="Proteomes" id="UP000638732">
    <property type="component" value="Unassembled WGS sequence"/>
</dbReference>
<protein>
    <recommendedName>
        <fullName evidence="3">ASPIC/UnbV domain-containing protein</fullName>
    </recommendedName>
</protein>
<dbReference type="RefSeq" id="WP_166588254.1">
    <property type="nucleotide sequence ID" value="NZ_WWEO01000045.1"/>
</dbReference>
<gene>
    <name evidence="4" type="ORF">GSY63_23275</name>
</gene>
<evidence type="ECO:0000256" key="1">
    <source>
        <dbReference type="ARBA" id="ARBA00022729"/>
    </source>
</evidence>
<reference evidence="4" key="1">
    <citation type="submission" date="2020-01" db="EMBL/GenBank/DDBJ databases">
        <authorList>
            <person name="Seo Y.L."/>
        </authorList>
    </citation>
    <scope>NUCLEOTIDE SEQUENCE</scope>
    <source>
        <strain evidence="4">R11</strain>
    </source>
</reference>